<accession>A0A2P5B7J1</accession>
<dbReference type="Pfam" id="PF00931">
    <property type="entry name" value="NB-ARC"/>
    <property type="match status" value="1"/>
</dbReference>
<dbReference type="Proteomes" id="UP000237105">
    <property type="component" value="Unassembled WGS sequence"/>
</dbReference>
<reference evidence="4" key="1">
    <citation type="submission" date="2016-06" db="EMBL/GenBank/DDBJ databases">
        <title>Parallel loss of symbiosis genes in relatives of nitrogen-fixing non-legume Parasponia.</title>
        <authorList>
            <person name="Van Velzen R."/>
            <person name="Holmer R."/>
            <person name="Bu F."/>
            <person name="Rutten L."/>
            <person name="Van Zeijl A."/>
            <person name="Liu W."/>
            <person name="Santuari L."/>
            <person name="Cao Q."/>
            <person name="Sharma T."/>
            <person name="Shen D."/>
            <person name="Roswanjaya Y."/>
            <person name="Wardhani T."/>
            <person name="Kalhor M.S."/>
            <person name="Jansen J."/>
            <person name="Van den Hoogen J."/>
            <person name="Gungor B."/>
            <person name="Hartog M."/>
            <person name="Hontelez J."/>
            <person name="Verver J."/>
            <person name="Yang W.-C."/>
            <person name="Schijlen E."/>
            <person name="Repin R."/>
            <person name="Schilthuizen M."/>
            <person name="Schranz E."/>
            <person name="Heidstra R."/>
            <person name="Miyata K."/>
            <person name="Fedorova E."/>
            <person name="Kohlen W."/>
            <person name="Bisseling T."/>
            <person name="Smit S."/>
            <person name="Geurts R."/>
        </authorList>
    </citation>
    <scope>NUCLEOTIDE SEQUENCE [LARGE SCALE GENOMIC DNA]</scope>
    <source>
        <strain evidence="4">cv. WU1-14</strain>
    </source>
</reference>
<keyword evidence="4" id="KW-1185">Reference proteome</keyword>
<dbReference type="EMBL" id="JXTB01000344">
    <property type="protein sequence ID" value="PON44758.1"/>
    <property type="molecule type" value="Genomic_DNA"/>
</dbReference>
<dbReference type="Gene3D" id="3.40.50.300">
    <property type="entry name" value="P-loop containing nucleotide triphosphate hydrolases"/>
    <property type="match status" value="1"/>
</dbReference>
<sequence length="127" mass="14835">MRVEDLLCVVSVVGMGGLGKTTLAKLVYSSSDVKRHFDCCAWVFISQQFAVRDVLFEILVQIGFDDIAKKNLEELKKDKELLEKMQKRETIKTFQEHELIERAMRGIVFEAFFQRERAEAKFFLPRE</sequence>
<dbReference type="InterPro" id="IPR002182">
    <property type="entry name" value="NB-ARC"/>
</dbReference>
<organism evidence="3 4">
    <name type="scientific">Parasponia andersonii</name>
    <name type="common">Sponia andersonii</name>
    <dbReference type="NCBI Taxonomy" id="3476"/>
    <lineage>
        <taxon>Eukaryota</taxon>
        <taxon>Viridiplantae</taxon>
        <taxon>Streptophyta</taxon>
        <taxon>Embryophyta</taxon>
        <taxon>Tracheophyta</taxon>
        <taxon>Spermatophyta</taxon>
        <taxon>Magnoliopsida</taxon>
        <taxon>eudicotyledons</taxon>
        <taxon>Gunneridae</taxon>
        <taxon>Pentapetalae</taxon>
        <taxon>rosids</taxon>
        <taxon>fabids</taxon>
        <taxon>Rosales</taxon>
        <taxon>Cannabaceae</taxon>
        <taxon>Parasponia</taxon>
    </lineage>
</organism>
<evidence type="ECO:0000256" key="1">
    <source>
        <dbReference type="SAM" id="Coils"/>
    </source>
</evidence>
<evidence type="ECO:0000313" key="4">
    <source>
        <dbReference type="Proteomes" id="UP000237105"/>
    </source>
</evidence>
<proteinExistence type="predicted"/>
<evidence type="ECO:0000313" key="3">
    <source>
        <dbReference type="EMBL" id="PON44758.1"/>
    </source>
</evidence>
<dbReference type="GO" id="GO:0043531">
    <property type="term" value="F:ADP binding"/>
    <property type="evidence" value="ECO:0007669"/>
    <property type="project" value="InterPro"/>
</dbReference>
<dbReference type="AlphaFoldDB" id="A0A2P5B7J1"/>
<dbReference type="PANTHER" id="PTHR19338:SF66">
    <property type="entry name" value="NB-ARC DOMAIN-CONTAINING PROTEIN"/>
    <property type="match status" value="1"/>
</dbReference>
<feature type="coiled-coil region" evidence="1">
    <location>
        <begin position="65"/>
        <end position="92"/>
    </location>
</feature>
<dbReference type="OrthoDB" id="1193871at2759"/>
<name>A0A2P5B7J1_PARAD</name>
<dbReference type="InterPro" id="IPR027417">
    <property type="entry name" value="P-loop_NTPase"/>
</dbReference>
<protein>
    <submittedName>
        <fullName evidence="3">NB-ARC domain containing protein</fullName>
    </submittedName>
</protein>
<dbReference type="SUPFAM" id="SSF52540">
    <property type="entry name" value="P-loop containing nucleoside triphosphate hydrolases"/>
    <property type="match status" value="1"/>
</dbReference>
<keyword evidence="1" id="KW-0175">Coiled coil</keyword>
<gene>
    <name evidence="3" type="ORF">PanWU01x14_264470</name>
</gene>
<dbReference type="STRING" id="3476.A0A2P5B7J1"/>
<dbReference type="PANTHER" id="PTHR19338">
    <property type="entry name" value="TRANSLOCASE OF INNER MITOCHONDRIAL MEMBRANE 13 HOMOLOG"/>
    <property type="match status" value="1"/>
</dbReference>
<comment type="caution">
    <text evidence="3">The sequence shown here is derived from an EMBL/GenBank/DDBJ whole genome shotgun (WGS) entry which is preliminary data.</text>
</comment>
<evidence type="ECO:0000259" key="2">
    <source>
        <dbReference type="Pfam" id="PF00931"/>
    </source>
</evidence>
<feature type="domain" description="NB-ARC" evidence="2">
    <location>
        <begin position="9"/>
        <end position="90"/>
    </location>
</feature>